<dbReference type="Proteomes" id="UP000293637">
    <property type="component" value="Unassembled WGS sequence"/>
</dbReference>
<proteinExistence type="inferred from homology"/>
<evidence type="ECO:0000256" key="3">
    <source>
        <dbReference type="ARBA" id="ARBA00040220"/>
    </source>
</evidence>
<comment type="caution">
    <text evidence="6">The sequence shown here is derived from an EMBL/GenBank/DDBJ whole genome shotgun (WGS) entry which is preliminary data.</text>
</comment>
<keyword evidence="2" id="KW-0777">Teichoic acid biosynthesis</keyword>
<protein>
    <recommendedName>
        <fullName evidence="3">Putative glycosyltransferase TagX</fullName>
    </recommendedName>
    <alternativeName>
        <fullName evidence="4">Teichoic acid biosynthesis protein X</fullName>
    </alternativeName>
</protein>
<dbReference type="Gene3D" id="3.90.550.10">
    <property type="entry name" value="Spore Coat Polysaccharide Biosynthesis Protein SpsA, Chain A"/>
    <property type="match status" value="1"/>
</dbReference>
<dbReference type="AlphaFoldDB" id="A0A4Q9W9P8"/>
<dbReference type="PANTHER" id="PTHR43685:SF11">
    <property type="entry name" value="GLYCOSYLTRANSFERASE TAGX-RELATED"/>
    <property type="match status" value="1"/>
</dbReference>
<gene>
    <name evidence="6" type="ORF">EQ812_08890</name>
</gene>
<evidence type="ECO:0000256" key="4">
    <source>
        <dbReference type="ARBA" id="ARBA00041596"/>
    </source>
</evidence>
<evidence type="ECO:0000313" key="6">
    <source>
        <dbReference type="EMBL" id="TBW71913.1"/>
    </source>
</evidence>
<dbReference type="InterPro" id="IPR050834">
    <property type="entry name" value="Glycosyltransf_2"/>
</dbReference>
<keyword evidence="6" id="KW-0808">Transferase</keyword>
<feature type="domain" description="Glycosyltransferase 2-like" evidence="5">
    <location>
        <begin position="5"/>
        <end position="134"/>
    </location>
</feature>
<evidence type="ECO:0000259" key="5">
    <source>
        <dbReference type="Pfam" id="PF00535"/>
    </source>
</evidence>
<evidence type="ECO:0000256" key="2">
    <source>
        <dbReference type="ARBA" id="ARBA00022944"/>
    </source>
</evidence>
<evidence type="ECO:0000313" key="7">
    <source>
        <dbReference type="Proteomes" id="UP000293637"/>
    </source>
</evidence>
<dbReference type="PANTHER" id="PTHR43685">
    <property type="entry name" value="GLYCOSYLTRANSFERASE"/>
    <property type="match status" value="1"/>
</dbReference>
<dbReference type="GO" id="GO:0016740">
    <property type="term" value="F:transferase activity"/>
    <property type="evidence" value="ECO:0007669"/>
    <property type="project" value="UniProtKB-KW"/>
</dbReference>
<dbReference type="GO" id="GO:0019350">
    <property type="term" value="P:teichoic acid biosynthetic process"/>
    <property type="evidence" value="ECO:0007669"/>
    <property type="project" value="UniProtKB-KW"/>
</dbReference>
<name>A0A4Q9W9P8_STALU</name>
<organism evidence="6 7">
    <name type="scientific">Staphylococcus lugdunensis</name>
    <dbReference type="NCBI Taxonomy" id="28035"/>
    <lineage>
        <taxon>Bacteria</taxon>
        <taxon>Bacillati</taxon>
        <taxon>Bacillota</taxon>
        <taxon>Bacilli</taxon>
        <taxon>Bacillales</taxon>
        <taxon>Staphylococcaceae</taxon>
        <taxon>Staphylococcus</taxon>
    </lineage>
</organism>
<dbReference type="InterPro" id="IPR001173">
    <property type="entry name" value="Glyco_trans_2-like"/>
</dbReference>
<reference evidence="6 7" key="1">
    <citation type="journal article" date="2019" name="Sci. Transl. Med.">
        <title>Quorum sensing between bacterial species on the skin protects against epidermal injury in atopic dermatitis.</title>
        <authorList>
            <person name="Williams M.R."/>
        </authorList>
    </citation>
    <scope>NUCLEOTIDE SEQUENCE [LARGE SCALE GENOMIC DNA]</scope>
    <source>
        <strain evidence="6 7">E7</strain>
    </source>
</reference>
<sequence length="355" mass="40852">MKIAVIIPVYNAETTIRQAVKSIDTTHDVEIICVNDGSTDATHEVLEALQKEVKNMKIIKQANRGAAASRNIALEAMSADIEGFLFLDADDQYLSGSIDKLVHYFNKYEDTDVVIGQMVRGKEGNWRDIPTHEVLKQEARVTLAECPEVLQSIGPSAKLFSAKFKNERFDEDVVYCEEHTFMGRVFLKARDIQLIPDVVLGYNEREDSITAKIADQFLPYLNDARQVRSRMMSILLLDNEKIYYSHRLDNLIVSYLIQNYLLKYPKIDITVIEAITQYIRDMQHTHYSGDALFRVIQAVEQGASHWTKETYKLWRQTLLEVGVGRPKRLLAFEFSVTPKKVRFTSKQRIKKLLKK</sequence>
<dbReference type="CDD" id="cd00761">
    <property type="entry name" value="Glyco_tranf_GTA_type"/>
    <property type="match status" value="1"/>
</dbReference>
<dbReference type="RefSeq" id="WP_037555224.1">
    <property type="nucleotide sequence ID" value="NZ_CAXOPE010000004.1"/>
</dbReference>
<dbReference type="Pfam" id="PF00535">
    <property type="entry name" value="Glycos_transf_2"/>
    <property type="match status" value="1"/>
</dbReference>
<dbReference type="SUPFAM" id="SSF53448">
    <property type="entry name" value="Nucleotide-diphospho-sugar transferases"/>
    <property type="match status" value="1"/>
</dbReference>
<comment type="similarity">
    <text evidence="1">Belongs to the glycosyltransferase 2 family.</text>
</comment>
<accession>A0A4Q9W9P8</accession>
<evidence type="ECO:0000256" key="1">
    <source>
        <dbReference type="ARBA" id="ARBA00006739"/>
    </source>
</evidence>
<dbReference type="InterPro" id="IPR029044">
    <property type="entry name" value="Nucleotide-diphossugar_trans"/>
</dbReference>
<dbReference type="EMBL" id="SCHB01000005">
    <property type="protein sequence ID" value="TBW71913.1"/>
    <property type="molecule type" value="Genomic_DNA"/>
</dbReference>